<sequence length="794" mass="91688">EHKVILSYFFRDFCFINTLTKMSSNSISTVENSTVHDLTYYVNIISRYLSPPSTTVIHSEDGELTSDERLQYAIKYYREAYELFPSSYDIKLLGHKIAIKEGNMTQATIQFDELRTLHPNHEPLKEYLVEITYSVRHRTMDDNFSESPPKLMLNIMEKNNMERSLGNAIDPSFFLRLPARTQKEVIINSAVWHENTGSLLDACELYALLLKAYPDTVTYYGNATSIEDFEDILEPILRQNIVIHEVCLPVDIKVFNPKKDIPIPISTSTSPQPNYPTNFNITYSQLKTWLERAQGFYIASKEWRKVFEVSFTVMASCGILKFESGPKTKLVAIFDDPKQLPSKVFEILNKESLTTFNNSLTYLGTAPHPFALSIGIACFVHCCHEFYQFVAGLKSTSPEGKQRTCLTPVYIPGPSKKSETPYVQFFSGDQRPSKKRKLSFLLSEESDDGYENETINDDTTNNVRNVMNVRNLLIEEPSQKKDPSVMRRRQLDTRLLNLIKEWEETYSVSDTYIEEAMSYRDRALNCWQLCATLIERVDGETPILEKELERFIDEWNLPFDISNAILLTRGDIALSQGQLREANTFYHEICSRSSARVELYMILVAIPFTPITQEHFEKDDWLGDKKEMETITCNDGCRRAKFQWIETTQEDLVVRSIKELMRCFEKELNAGIKCYPLGQTLDQTLGNIIVLSQCGWPYWRDRMFRPVVIPLIKKCGGLIYPDLLRFVNNLDILRELLALYHESPNLKFSFCPISKSDHSISTNISIRALESCINRPSYNETLVAFYRERLTTNN</sequence>
<organism evidence="1 2">
    <name type="scientific">Cetraspora pellucida</name>
    <dbReference type="NCBI Taxonomy" id="1433469"/>
    <lineage>
        <taxon>Eukaryota</taxon>
        <taxon>Fungi</taxon>
        <taxon>Fungi incertae sedis</taxon>
        <taxon>Mucoromycota</taxon>
        <taxon>Glomeromycotina</taxon>
        <taxon>Glomeromycetes</taxon>
        <taxon>Diversisporales</taxon>
        <taxon>Gigasporaceae</taxon>
        <taxon>Cetraspora</taxon>
    </lineage>
</organism>
<gene>
    <name evidence="1" type="ORF">CPELLU_LOCUS2193</name>
</gene>
<dbReference type="SUPFAM" id="SSF48452">
    <property type="entry name" value="TPR-like"/>
    <property type="match status" value="1"/>
</dbReference>
<name>A0A9N8WSP4_9GLOM</name>
<reference evidence="1" key="1">
    <citation type="submission" date="2021-06" db="EMBL/GenBank/DDBJ databases">
        <authorList>
            <person name="Kallberg Y."/>
            <person name="Tangrot J."/>
            <person name="Rosling A."/>
        </authorList>
    </citation>
    <scope>NUCLEOTIDE SEQUENCE</scope>
    <source>
        <strain evidence="1">FL966</strain>
    </source>
</reference>
<dbReference type="InterPro" id="IPR011990">
    <property type="entry name" value="TPR-like_helical_dom_sf"/>
</dbReference>
<keyword evidence="2" id="KW-1185">Reference proteome</keyword>
<feature type="non-terminal residue" evidence="1">
    <location>
        <position position="794"/>
    </location>
</feature>
<comment type="caution">
    <text evidence="1">The sequence shown here is derived from an EMBL/GenBank/DDBJ whole genome shotgun (WGS) entry which is preliminary data.</text>
</comment>
<dbReference type="AlphaFoldDB" id="A0A9N8WSP4"/>
<dbReference type="Proteomes" id="UP000789759">
    <property type="component" value="Unassembled WGS sequence"/>
</dbReference>
<accession>A0A9N8WSP4</accession>
<evidence type="ECO:0000313" key="2">
    <source>
        <dbReference type="Proteomes" id="UP000789759"/>
    </source>
</evidence>
<evidence type="ECO:0000313" key="1">
    <source>
        <dbReference type="EMBL" id="CAG8495475.1"/>
    </source>
</evidence>
<proteinExistence type="predicted"/>
<dbReference type="EMBL" id="CAJVQA010000906">
    <property type="protein sequence ID" value="CAG8495475.1"/>
    <property type="molecule type" value="Genomic_DNA"/>
</dbReference>
<protein>
    <submittedName>
        <fullName evidence="1">14033_t:CDS:1</fullName>
    </submittedName>
</protein>
<dbReference type="OrthoDB" id="18145at2759"/>